<evidence type="ECO:0000313" key="2">
    <source>
        <dbReference type="EMBL" id="KAK2142283.1"/>
    </source>
</evidence>
<name>A0AAD9MS98_9ANNE</name>
<dbReference type="PANTHER" id="PTHR46497">
    <property type="entry name" value="THIOREDOXIN DOMAIN-CONTAINING PROTEIN 11"/>
    <property type="match status" value="1"/>
</dbReference>
<dbReference type="InterPro" id="IPR013766">
    <property type="entry name" value="Thioredoxin_domain"/>
</dbReference>
<proteinExistence type="predicted"/>
<evidence type="ECO:0000313" key="3">
    <source>
        <dbReference type="Proteomes" id="UP001208570"/>
    </source>
</evidence>
<dbReference type="EMBL" id="JAODUP010000977">
    <property type="protein sequence ID" value="KAK2142283.1"/>
    <property type="molecule type" value="Genomic_DNA"/>
</dbReference>
<dbReference type="SUPFAM" id="SSF52833">
    <property type="entry name" value="Thioredoxin-like"/>
    <property type="match status" value="2"/>
</dbReference>
<organism evidence="2 3">
    <name type="scientific">Paralvinella palmiformis</name>
    <dbReference type="NCBI Taxonomy" id="53620"/>
    <lineage>
        <taxon>Eukaryota</taxon>
        <taxon>Metazoa</taxon>
        <taxon>Spiralia</taxon>
        <taxon>Lophotrochozoa</taxon>
        <taxon>Annelida</taxon>
        <taxon>Polychaeta</taxon>
        <taxon>Sedentaria</taxon>
        <taxon>Canalipalpata</taxon>
        <taxon>Terebellida</taxon>
        <taxon>Terebelliformia</taxon>
        <taxon>Alvinellidae</taxon>
        <taxon>Paralvinella</taxon>
    </lineage>
</organism>
<dbReference type="InterPro" id="IPR058777">
    <property type="entry name" value="TXNDC11_thioredoxin"/>
</dbReference>
<gene>
    <name evidence="2" type="ORF">LSH36_977g01038</name>
</gene>
<comment type="caution">
    <text evidence="2">The sequence shown here is derived from an EMBL/GenBank/DDBJ whole genome shotgun (WGS) entry which is preliminary data.</text>
</comment>
<accession>A0AAD9MS98</accession>
<keyword evidence="3" id="KW-1185">Reference proteome</keyword>
<protein>
    <recommendedName>
        <fullName evidence="1">Thioredoxin domain-containing protein</fullName>
    </recommendedName>
</protein>
<dbReference type="PROSITE" id="PS51352">
    <property type="entry name" value="THIOREDOXIN_2"/>
    <property type="match status" value="1"/>
</dbReference>
<dbReference type="Gene3D" id="3.40.30.10">
    <property type="entry name" value="Glutaredoxin"/>
    <property type="match status" value="3"/>
</dbReference>
<dbReference type="Pfam" id="PF00085">
    <property type="entry name" value="Thioredoxin"/>
    <property type="match status" value="2"/>
</dbReference>
<feature type="domain" description="Thioredoxin" evidence="1">
    <location>
        <begin position="96"/>
        <end position="231"/>
    </location>
</feature>
<sequence>MWDNFEDFFPNLPFTTTLPSAREEVLNPALADVAACHYQMATEADDHHLRYNSVIKRISRIMARYPGCSALILVVFLSMLSDYVKSFTKPVVIPQPLPRRFFPSTSVILDYPYGNIVDVGDLLNEREALFVMYYAPWCGKSIRVRDEFQKAADYMSDDLQFVGVNAWYPNGTCRKQNNFASYPVLIFYHMNRDGYLYTGVLRAEYIIQFANRMLYPLKYIYHRDELAAFLAHRDNAVLGYYDFSSSPQPPGFVQFYYASLRLYENDPRNPVEFAVITSSKIAMDHKMFKSGTIHLNRSLNVTLRYPLFYGLSAKNISNWVVYHKQKLSVSWILPTGSKSSVLSSHLNTPAVILFLPNYPLSCDNQYASLFREVALDYYNCQNMTHIPQVINTLTYLRWMNALHQLDIKFKCQDDHEVAAPCGRQSERLIPTKRCCQSFMVDPPYTKYNSCDVCLNYLQTNPVSWLPCDMKSVLDLPSWPYLLESFPTHQGMCAELMPYYNPGEFLTVCCENHSYYQNPFHGSYIPHGPGRRSDDPFVINSIRDKHKRLCDQLAYQRKHGWQAPPLYFLSTAYTNVTGEACINNRTLTFLIMDTRGSHRFAQQLGINITSTHEEPVLVIFDKRMEEQFIMEKPVTKSNIIQFVHNFTKHSLRLSSRSTNVHNNQTLCDDSNKEVCVLDVSSENFEERVINVEKDVVVLYHTPWCGYCLSFNHIYLLLAKYFRHSPDILFVRVDASENDLRWQYTMDVFPTLVLFPAHRKSESVTFPDHLYKTLPNLIYFILQHSSTTLRLHTGLSICSRACITANRASTVRRIHSLNQALSKLVKAKHTLQRKIKLFATELDLRDLTRNTLRILQWYKNVLTKRIWVKHLQLNESRHLHKVLFSTSGQFIEQHKLSAILMRYTAYSRRYLHMEEGDFKDELFEINLEIDSHKVDHQSHDEL</sequence>
<dbReference type="PROSITE" id="PS00194">
    <property type="entry name" value="THIOREDOXIN_1"/>
    <property type="match status" value="1"/>
</dbReference>
<dbReference type="AlphaFoldDB" id="A0AAD9MS98"/>
<dbReference type="PANTHER" id="PTHR46497:SF1">
    <property type="entry name" value="THIOREDOXIN DOMAIN-CONTAINING PROTEIN 11"/>
    <property type="match status" value="1"/>
</dbReference>
<dbReference type="Proteomes" id="UP001208570">
    <property type="component" value="Unassembled WGS sequence"/>
</dbReference>
<reference evidence="2" key="1">
    <citation type="journal article" date="2023" name="Mol. Biol. Evol.">
        <title>Third-Generation Sequencing Reveals the Adaptive Role of the Epigenome in Three Deep-Sea Polychaetes.</title>
        <authorList>
            <person name="Perez M."/>
            <person name="Aroh O."/>
            <person name="Sun Y."/>
            <person name="Lan Y."/>
            <person name="Juniper S.K."/>
            <person name="Young C.R."/>
            <person name="Angers B."/>
            <person name="Qian P.Y."/>
        </authorList>
    </citation>
    <scope>NUCLEOTIDE SEQUENCE</scope>
    <source>
        <strain evidence="2">P08H-3</strain>
    </source>
</reference>
<dbReference type="Pfam" id="PF26234">
    <property type="entry name" value="TXNDC11_2nd"/>
    <property type="match status" value="1"/>
</dbReference>
<evidence type="ECO:0000259" key="1">
    <source>
        <dbReference type="PROSITE" id="PS51352"/>
    </source>
</evidence>
<dbReference type="InterPro" id="IPR017937">
    <property type="entry name" value="Thioredoxin_CS"/>
</dbReference>
<dbReference type="InterPro" id="IPR036249">
    <property type="entry name" value="Thioredoxin-like_sf"/>
</dbReference>
<dbReference type="CDD" id="cd02995">
    <property type="entry name" value="PDI_a_PDI_a'_C"/>
    <property type="match status" value="1"/>
</dbReference>
<dbReference type="InterPro" id="IPR052792">
    <property type="entry name" value="Thioredoxin_dom-contain_11"/>
</dbReference>